<organism evidence="2 3">
    <name type="scientific">Caenorhabditis auriculariae</name>
    <dbReference type="NCBI Taxonomy" id="2777116"/>
    <lineage>
        <taxon>Eukaryota</taxon>
        <taxon>Metazoa</taxon>
        <taxon>Ecdysozoa</taxon>
        <taxon>Nematoda</taxon>
        <taxon>Chromadorea</taxon>
        <taxon>Rhabditida</taxon>
        <taxon>Rhabditina</taxon>
        <taxon>Rhabditomorpha</taxon>
        <taxon>Rhabditoidea</taxon>
        <taxon>Rhabditidae</taxon>
        <taxon>Peloderinae</taxon>
        <taxon>Caenorhabditis</taxon>
    </lineage>
</organism>
<keyword evidence="3" id="KW-1185">Reference proteome</keyword>
<evidence type="ECO:0000313" key="2">
    <source>
        <dbReference type="EMBL" id="CAD6189206.1"/>
    </source>
</evidence>
<feature type="compositionally biased region" description="Basic and acidic residues" evidence="1">
    <location>
        <begin position="22"/>
        <end position="39"/>
    </location>
</feature>
<sequence>MLLRLPTVAKFQLKGPLPAIDRSVEPDKRKRPPVAEKKSLLSMESEEGRLKGAVRSNQGEFLSYDDEKYEYRFRNFTRDKVKIGLDKINLRCNRSKCTGSATLLEDRSIQKNAPHTHLPDVGLMEKRLLIRRLKEERLTGASTKMAVTNLMTTITSDAFRYIADCVFSSNLLSVTDAMQAFVVMLPNLGRDLLSSESV</sequence>
<protein>
    <submittedName>
        <fullName evidence="2">Uncharacterized protein</fullName>
    </submittedName>
</protein>
<dbReference type="Proteomes" id="UP000835052">
    <property type="component" value="Unassembled WGS sequence"/>
</dbReference>
<reference evidence="2" key="1">
    <citation type="submission" date="2020-10" db="EMBL/GenBank/DDBJ databases">
        <authorList>
            <person name="Kikuchi T."/>
        </authorList>
    </citation>
    <scope>NUCLEOTIDE SEQUENCE</scope>
    <source>
        <strain evidence="2">NKZ352</strain>
    </source>
</reference>
<name>A0A8S1GYZ5_9PELO</name>
<comment type="caution">
    <text evidence="2">The sequence shown here is derived from an EMBL/GenBank/DDBJ whole genome shotgun (WGS) entry which is preliminary data.</text>
</comment>
<proteinExistence type="predicted"/>
<gene>
    <name evidence="2" type="ORF">CAUJ_LOCUS5125</name>
</gene>
<evidence type="ECO:0000256" key="1">
    <source>
        <dbReference type="SAM" id="MobiDB-lite"/>
    </source>
</evidence>
<accession>A0A8S1GYZ5</accession>
<feature type="region of interest" description="Disordered" evidence="1">
    <location>
        <begin position="19"/>
        <end position="42"/>
    </location>
</feature>
<dbReference type="EMBL" id="CAJGYM010000010">
    <property type="protein sequence ID" value="CAD6189206.1"/>
    <property type="molecule type" value="Genomic_DNA"/>
</dbReference>
<evidence type="ECO:0000313" key="3">
    <source>
        <dbReference type="Proteomes" id="UP000835052"/>
    </source>
</evidence>
<dbReference type="AlphaFoldDB" id="A0A8S1GYZ5"/>